<evidence type="ECO:0000313" key="1">
    <source>
        <dbReference type="EMBL" id="PPK81394.1"/>
    </source>
</evidence>
<dbReference type="AlphaFoldDB" id="A0A2S6HUF7"/>
<name>A0A2S6HUF7_9FIRM</name>
<dbReference type="Proteomes" id="UP000237749">
    <property type="component" value="Unassembled WGS sequence"/>
</dbReference>
<dbReference type="EMBL" id="PTJA01000004">
    <property type="protein sequence ID" value="PPK81394.1"/>
    <property type="molecule type" value="Genomic_DNA"/>
</dbReference>
<organism evidence="1 2">
    <name type="scientific">Lacrimispora xylanisolvens</name>
    <dbReference type="NCBI Taxonomy" id="384636"/>
    <lineage>
        <taxon>Bacteria</taxon>
        <taxon>Bacillati</taxon>
        <taxon>Bacillota</taxon>
        <taxon>Clostridia</taxon>
        <taxon>Lachnospirales</taxon>
        <taxon>Lachnospiraceae</taxon>
        <taxon>Lacrimispora</taxon>
    </lineage>
</organism>
<comment type="caution">
    <text evidence="1">The sequence shown here is derived from an EMBL/GenBank/DDBJ whole genome shotgun (WGS) entry which is preliminary data.</text>
</comment>
<reference evidence="1 2" key="1">
    <citation type="submission" date="2018-02" db="EMBL/GenBank/DDBJ databases">
        <title>Genomic Encyclopedia of Archaeal and Bacterial Type Strains, Phase II (KMG-II): from individual species to whole genera.</title>
        <authorList>
            <person name="Goeker M."/>
        </authorList>
    </citation>
    <scope>NUCLEOTIDE SEQUENCE [LARGE SCALE GENOMIC DNA]</scope>
    <source>
        <strain evidence="1 2">DSM 3808</strain>
    </source>
</reference>
<proteinExistence type="predicted"/>
<dbReference type="OrthoDB" id="1264254at2"/>
<evidence type="ECO:0000313" key="2">
    <source>
        <dbReference type="Proteomes" id="UP000237749"/>
    </source>
</evidence>
<keyword evidence="2" id="KW-1185">Reference proteome</keyword>
<gene>
    <name evidence="1" type="ORF">BXY41_104196</name>
</gene>
<protein>
    <submittedName>
        <fullName evidence="1">Uncharacterized protein</fullName>
    </submittedName>
</protein>
<sequence length="727" mass="82109">MGNVIKQTNRTLLMEVINPEKLDLLTLVGDVRGVESLSDDKIKEINDHLMVRSFDELLEKFAPTVYCYYNANNQRVVYQLDKPEQVPDEMLTEIPLNRQNEFMGMLMSMVETKRSEGTINVDFKFEKLTDMISPKKVMDAIKQNRKELQYTYGEYAKLDEEDPKKRDLGDKLNVMFEEASANYNNVMALLPLAIEDIKTRLLLGDGGDKKDNTPLALGVLSMGDQGELRVLEAPKVETTALTTIDDNVNTGLIEALKDDYQALNEESNDYVGALVARTFCPLSSTMESSIDIATEVSNYNSYLEFYKESKDAFIKTVKPLIERLLGIWCYFEQYPKKLKGMRPSMLVTNVSNEMLAKSSNIPRLITYLTTVNAKNDFTNTVWYAVVPNVSLDQNSKMKLTRERFKGNSKAEKNDTNSVESLIRLLDVFKDYKVQCFFSYEADDSTTFNALATEGITRYEDRCAALMGKEFSEFAIPCLPNYTIIPKDKSGVVLDSRMVVGENQTAELSKEKEDIMKLWIDGVYVGAAYVAAGVVAACQCPEYLKSKFGPGVRLDMELPGVRFDIEADDHSLIACTTMAKEITGFTNSIKNDINRKNFGFIFSSENASYKGTNITKIMVYKARNLMSDGSMFEPIYKTQVTTYIERVMRHGTGDFKEDSIVQFFSNNPNSQKSQWLSRREYLNGVLGAGDDISCSINEETGYCTLDITFNGNVKNLEVEINRLSANKA</sequence>
<dbReference type="RefSeq" id="WP_104436488.1">
    <property type="nucleotide sequence ID" value="NZ_PTJA01000004.1"/>
</dbReference>
<accession>A0A2S6HUF7</accession>